<keyword evidence="3" id="KW-1185">Reference proteome</keyword>
<dbReference type="Pfam" id="PF20448">
    <property type="entry name" value="DUF6705"/>
    <property type="match status" value="1"/>
</dbReference>
<dbReference type="PROSITE" id="PS51257">
    <property type="entry name" value="PROKAR_LIPOPROTEIN"/>
    <property type="match status" value="1"/>
</dbReference>
<sequence length="206" mass="24743">MQKYIFILLILFYSCVTGQKFPVKRVFEYSKWYTINSKDLKKGDYFEDKEGKYNPYIGTWYYKKNDLVFILKLQKVQFLFASKDDKDYYWWYMDRMVSTFKMIKDNIVLIDNLDAPAINTFYQKGKKEKYQYGSFMIGADKNSLEGQLRDTILKDFYADIYYNNIDDKIKIKFNKISFSCKHSVMGNEPLCLLPIEIELSRYKSDN</sequence>
<reference evidence="3" key="1">
    <citation type="journal article" date="2019" name="Int. J. Syst. Evol. Microbiol.">
        <title>The Global Catalogue of Microorganisms (GCM) 10K type strain sequencing project: providing services to taxonomists for standard genome sequencing and annotation.</title>
        <authorList>
            <consortium name="The Broad Institute Genomics Platform"/>
            <consortium name="The Broad Institute Genome Sequencing Center for Infectious Disease"/>
            <person name="Wu L."/>
            <person name="Ma J."/>
        </authorList>
    </citation>
    <scope>NUCLEOTIDE SEQUENCE [LARGE SCALE GENOMIC DNA]</scope>
    <source>
        <strain evidence="3">CCUG 54781</strain>
    </source>
</reference>
<name>A0ABW2M2B5_9FLAO</name>
<organism evidence="2 3">
    <name type="scientific">Chryseobacterium zhengzhouense</name>
    <dbReference type="NCBI Taxonomy" id="1636086"/>
    <lineage>
        <taxon>Bacteria</taxon>
        <taxon>Pseudomonadati</taxon>
        <taxon>Bacteroidota</taxon>
        <taxon>Flavobacteriia</taxon>
        <taxon>Flavobacteriales</taxon>
        <taxon>Weeksellaceae</taxon>
        <taxon>Chryseobacterium group</taxon>
        <taxon>Chryseobacterium</taxon>
    </lineage>
</organism>
<feature type="domain" description="DUF6705" evidence="1">
    <location>
        <begin position="1"/>
        <end position="127"/>
    </location>
</feature>
<evidence type="ECO:0000313" key="3">
    <source>
        <dbReference type="Proteomes" id="UP001596550"/>
    </source>
</evidence>
<evidence type="ECO:0000259" key="1">
    <source>
        <dbReference type="Pfam" id="PF20448"/>
    </source>
</evidence>
<dbReference type="EMBL" id="JBHTCR010000021">
    <property type="protein sequence ID" value="MFC7348997.1"/>
    <property type="molecule type" value="Genomic_DNA"/>
</dbReference>
<comment type="caution">
    <text evidence="2">The sequence shown here is derived from an EMBL/GenBank/DDBJ whole genome shotgun (WGS) entry which is preliminary data.</text>
</comment>
<dbReference type="InterPro" id="IPR046551">
    <property type="entry name" value="DUF6705"/>
</dbReference>
<accession>A0ABW2M2B5</accession>
<evidence type="ECO:0000313" key="2">
    <source>
        <dbReference type="EMBL" id="MFC7348997.1"/>
    </source>
</evidence>
<dbReference type="Proteomes" id="UP001596550">
    <property type="component" value="Unassembled WGS sequence"/>
</dbReference>
<proteinExistence type="predicted"/>
<gene>
    <name evidence="2" type="ORF">ACFQO9_19945</name>
</gene>
<protein>
    <submittedName>
        <fullName evidence="2">DUF6705 family protein</fullName>
    </submittedName>
</protein>
<dbReference type="RefSeq" id="WP_378183790.1">
    <property type="nucleotide sequence ID" value="NZ_JBHTCR010000021.1"/>
</dbReference>